<dbReference type="PANTHER" id="PTHR47966">
    <property type="entry name" value="BETA-SITE APP-CLEAVING ENZYME, ISOFORM A-RELATED"/>
    <property type="match status" value="1"/>
</dbReference>
<keyword evidence="2" id="KW-0732">Signal</keyword>
<dbReference type="SUPFAM" id="SSF50630">
    <property type="entry name" value="Acid proteases"/>
    <property type="match status" value="1"/>
</dbReference>
<feature type="signal peptide" evidence="2">
    <location>
        <begin position="1"/>
        <end position="17"/>
    </location>
</feature>
<evidence type="ECO:0000259" key="3">
    <source>
        <dbReference type="PROSITE" id="PS51767"/>
    </source>
</evidence>
<dbReference type="Gene3D" id="2.40.70.10">
    <property type="entry name" value="Acid Proteases"/>
    <property type="match status" value="2"/>
</dbReference>
<dbReference type="Proteomes" id="UP001201812">
    <property type="component" value="Unassembled WGS sequence"/>
</dbReference>
<keyword evidence="4" id="KW-0645">Protease</keyword>
<dbReference type="GO" id="GO:0004190">
    <property type="term" value="F:aspartic-type endopeptidase activity"/>
    <property type="evidence" value="ECO:0007669"/>
    <property type="project" value="InterPro"/>
</dbReference>
<dbReference type="InterPro" id="IPR034164">
    <property type="entry name" value="Pepsin-like_dom"/>
</dbReference>
<sequence length="374" mass="42181">MLRQIIYFTLLLGIATAAVHKFLARPYRLDGEAARTRQNTVERRRFQEIREHWPEFDKWNELQPSIALNRSYETNFAYLTNITIGTPAQTFVAEIDLWYGSDLCVISSSANLSKVSPSVPQKHTYDPSGSSSFVDLNSNFTDWVCGDGKNGSDQVTVDTVSTSVVMGIVDEIGYDFRYDPIDAVLGLNPTTPQSNKNNLVSQLVAGVDKPIMSWWQNDSRNYEGPAQLTLGGEDTDNCQANYAYVPQIWSRYGYGDFRKGLNTTLRLWHGHSPIYCSDDFFYLMTNASNASWNETINDWEVDCDVTKAKNITLNIGSNGNTADSNTKQLVLTGADYIGYLSWYDTCVVYAAHYAYISYVELTNRFLNNLFVAID</sequence>
<dbReference type="PANTHER" id="PTHR47966:SF51">
    <property type="entry name" value="BETA-SITE APP-CLEAVING ENZYME, ISOFORM A-RELATED"/>
    <property type="match status" value="1"/>
</dbReference>
<feature type="chain" id="PRO_5042175570" evidence="2">
    <location>
        <begin position="18"/>
        <end position="374"/>
    </location>
</feature>
<feature type="domain" description="Peptidase A1" evidence="3">
    <location>
        <begin position="78"/>
        <end position="374"/>
    </location>
</feature>
<dbReference type="Pfam" id="PF00026">
    <property type="entry name" value="Asp"/>
    <property type="match status" value="1"/>
</dbReference>
<dbReference type="AlphaFoldDB" id="A0AAD4MXH3"/>
<dbReference type="EMBL" id="JAKKPZ010000046">
    <property type="protein sequence ID" value="KAI1706672.1"/>
    <property type="molecule type" value="Genomic_DNA"/>
</dbReference>
<evidence type="ECO:0000313" key="4">
    <source>
        <dbReference type="EMBL" id="KAI1706672.1"/>
    </source>
</evidence>
<evidence type="ECO:0000313" key="5">
    <source>
        <dbReference type="Proteomes" id="UP001201812"/>
    </source>
</evidence>
<comment type="caution">
    <text evidence="4">The sequence shown here is derived from an EMBL/GenBank/DDBJ whole genome shotgun (WGS) entry which is preliminary data.</text>
</comment>
<dbReference type="CDD" id="cd05471">
    <property type="entry name" value="pepsin_like"/>
    <property type="match status" value="1"/>
</dbReference>
<dbReference type="InterPro" id="IPR001461">
    <property type="entry name" value="Aspartic_peptidase_A1"/>
</dbReference>
<name>A0AAD4MXH3_9BILA</name>
<accession>A0AAD4MXH3</accession>
<keyword evidence="4" id="KW-0378">Hydrolase</keyword>
<reference evidence="4" key="1">
    <citation type="submission" date="2022-01" db="EMBL/GenBank/DDBJ databases">
        <title>Genome Sequence Resource for Two Populations of Ditylenchus destructor, the Migratory Endoparasitic Phytonematode.</title>
        <authorList>
            <person name="Zhang H."/>
            <person name="Lin R."/>
            <person name="Xie B."/>
        </authorList>
    </citation>
    <scope>NUCLEOTIDE SEQUENCE</scope>
    <source>
        <strain evidence="4">BazhouSP</strain>
    </source>
</reference>
<dbReference type="PROSITE" id="PS51767">
    <property type="entry name" value="PEPTIDASE_A1"/>
    <property type="match status" value="1"/>
</dbReference>
<dbReference type="GO" id="GO:0006508">
    <property type="term" value="P:proteolysis"/>
    <property type="evidence" value="ECO:0007669"/>
    <property type="project" value="UniProtKB-KW"/>
</dbReference>
<proteinExistence type="inferred from homology"/>
<evidence type="ECO:0000256" key="1">
    <source>
        <dbReference type="ARBA" id="ARBA00007447"/>
    </source>
</evidence>
<gene>
    <name evidence="4" type="ORF">DdX_12882</name>
</gene>
<keyword evidence="5" id="KW-1185">Reference proteome</keyword>
<evidence type="ECO:0000256" key="2">
    <source>
        <dbReference type="SAM" id="SignalP"/>
    </source>
</evidence>
<organism evidence="4 5">
    <name type="scientific">Ditylenchus destructor</name>
    <dbReference type="NCBI Taxonomy" id="166010"/>
    <lineage>
        <taxon>Eukaryota</taxon>
        <taxon>Metazoa</taxon>
        <taxon>Ecdysozoa</taxon>
        <taxon>Nematoda</taxon>
        <taxon>Chromadorea</taxon>
        <taxon>Rhabditida</taxon>
        <taxon>Tylenchina</taxon>
        <taxon>Tylenchomorpha</taxon>
        <taxon>Sphaerularioidea</taxon>
        <taxon>Anguinidae</taxon>
        <taxon>Anguininae</taxon>
        <taxon>Ditylenchus</taxon>
    </lineage>
</organism>
<dbReference type="InterPro" id="IPR021109">
    <property type="entry name" value="Peptidase_aspartic_dom_sf"/>
</dbReference>
<protein>
    <submittedName>
        <fullName evidence="4">Eukaryotic aspartyl protease domain-containing protein</fullName>
    </submittedName>
</protein>
<comment type="similarity">
    <text evidence="1">Belongs to the peptidase A1 family.</text>
</comment>
<dbReference type="InterPro" id="IPR033121">
    <property type="entry name" value="PEPTIDASE_A1"/>
</dbReference>